<dbReference type="Pfam" id="PF01522">
    <property type="entry name" value="Polysacc_deac_1"/>
    <property type="match status" value="1"/>
</dbReference>
<accession>A0A3Q8SAZ1</accession>
<dbReference type="AlphaFoldDB" id="A0A3Q8SAZ1"/>
<dbReference type="InterPro" id="IPR051398">
    <property type="entry name" value="Polysacch_Deacetylase"/>
</dbReference>
<dbReference type="PANTHER" id="PTHR34216">
    <property type="match status" value="1"/>
</dbReference>
<protein>
    <submittedName>
        <fullName evidence="4">Polysaccharide deacetylase</fullName>
    </submittedName>
</protein>
<sequence length="589" mass="67309">MLKKKRSSALDYRKKNRRKVIKTMVQSALLLVVGVLLVNTLFGIRRYEEPDKSGWSNREGFIAVSYFGVGRSSTPKLVAKSQLDQQLKALYDQGYVTISQQDVIDFYVHHKPLPEKALFLSFEDGRNDSSLFSQSLLEKYNYKATFFSYANKMGHSDRKFVQPKEMLKMMKSGYWELGTNGNRLTYINIFDHNGRFIGMKEEKELTSKEHIKYYNHYLMDFIRDENMIPAENRAEMETRIHSDYETLKDIYTSKLGFVPQAYMIMHANALNNGMNPLVAHANSMNIEQLFSIHFNREGNAFNTSAGDVFDLTRVQAAPYWYTNHLLMKIQKDTGEEMQFIQGDKRLADDWELISGAAQFTDNRIILTSPSASPGMLYLIGSESSGNTAISYQVAGNVVGKQTVYVRYDKRTGAYLRVVVENNELHVEQKKFGRKETERILSSQLQPISWNEEDLAFDKASVYTKEQIVADAEPKKEEYPINIQQTRQLKVKLQGNLLTITVDGDPIADGEEIDGLVESGGVALEAEYSTQNKKDDIYDAVFEDFEIVLMAKDDDKSLVVFSNKMTGFQGIIHSFKKGLDASINWVMDTF</sequence>
<feature type="domain" description="NodB homology" evidence="3">
    <location>
        <begin position="111"/>
        <end position="214"/>
    </location>
</feature>
<dbReference type="GO" id="GO:0005576">
    <property type="term" value="C:extracellular region"/>
    <property type="evidence" value="ECO:0007669"/>
    <property type="project" value="UniProtKB-SubCell"/>
</dbReference>
<keyword evidence="5" id="KW-1185">Reference proteome</keyword>
<dbReference type="InterPro" id="IPR011330">
    <property type="entry name" value="Glyco_hydro/deAcase_b/a-brl"/>
</dbReference>
<dbReference type="Gene3D" id="2.60.120.560">
    <property type="entry name" value="Exo-inulinase, domain 1"/>
    <property type="match status" value="1"/>
</dbReference>
<proteinExistence type="predicted"/>
<dbReference type="Proteomes" id="UP000273145">
    <property type="component" value="Chromosome"/>
</dbReference>
<reference evidence="4 5" key="1">
    <citation type="submission" date="2018-11" db="EMBL/GenBank/DDBJ databases">
        <title>Genome sequencing of Paenibacillus lentus DSM25539(T).</title>
        <authorList>
            <person name="Kook J.-K."/>
            <person name="Park S.-N."/>
            <person name="Lim Y.K."/>
        </authorList>
    </citation>
    <scope>NUCLEOTIDE SEQUENCE [LARGE SCALE GENOMIC DNA]</scope>
    <source>
        <strain evidence="4 5">DSM 25539</strain>
    </source>
</reference>
<evidence type="ECO:0000259" key="3">
    <source>
        <dbReference type="Pfam" id="PF01522"/>
    </source>
</evidence>
<dbReference type="Gene3D" id="3.20.20.370">
    <property type="entry name" value="Glycoside hydrolase/deacetylase"/>
    <property type="match status" value="1"/>
</dbReference>
<name>A0A3Q8SAZ1_9BACL</name>
<evidence type="ECO:0000313" key="5">
    <source>
        <dbReference type="Proteomes" id="UP000273145"/>
    </source>
</evidence>
<dbReference type="OrthoDB" id="5437800at2"/>
<keyword evidence="2" id="KW-0732">Signal</keyword>
<dbReference type="RefSeq" id="WP_125082494.1">
    <property type="nucleotide sequence ID" value="NZ_CP034248.1"/>
</dbReference>
<gene>
    <name evidence="4" type="ORF">EIM92_09810</name>
</gene>
<dbReference type="GO" id="GO:0016810">
    <property type="term" value="F:hydrolase activity, acting on carbon-nitrogen (but not peptide) bonds"/>
    <property type="evidence" value="ECO:0007669"/>
    <property type="project" value="InterPro"/>
</dbReference>
<comment type="subcellular location">
    <subcellularLocation>
        <location evidence="1">Secreted</location>
    </subcellularLocation>
</comment>
<evidence type="ECO:0000313" key="4">
    <source>
        <dbReference type="EMBL" id="AZK46435.1"/>
    </source>
</evidence>
<dbReference type="GO" id="GO:0005975">
    <property type="term" value="P:carbohydrate metabolic process"/>
    <property type="evidence" value="ECO:0007669"/>
    <property type="project" value="InterPro"/>
</dbReference>
<dbReference type="InterPro" id="IPR002509">
    <property type="entry name" value="NODB_dom"/>
</dbReference>
<dbReference type="KEGG" id="plen:EIM92_09810"/>
<dbReference type="EMBL" id="CP034248">
    <property type="protein sequence ID" value="AZK46435.1"/>
    <property type="molecule type" value="Genomic_DNA"/>
</dbReference>
<dbReference type="SUPFAM" id="SSF88713">
    <property type="entry name" value="Glycoside hydrolase/deacetylase"/>
    <property type="match status" value="1"/>
</dbReference>
<organism evidence="4 5">
    <name type="scientific">Paenibacillus lentus</name>
    <dbReference type="NCBI Taxonomy" id="1338368"/>
    <lineage>
        <taxon>Bacteria</taxon>
        <taxon>Bacillati</taxon>
        <taxon>Bacillota</taxon>
        <taxon>Bacilli</taxon>
        <taxon>Bacillales</taxon>
        <taxon>Paenibacillaceae</taxon>
        <taxon>Paenibacillus</taxon>
    </lineage>
</organism>
<evidence type="ECO:0000256" key="2">
    <source>
        <dbReference type="ARBA" id="ARBA00022729"/>
    </source>
</evidence>
<dbReference type="PANTHER" id="PTHR34216:SF3">
    <property type="entry name" value="POLY-BETA-1,6-N-ACETYL-D-GLUCOSAMINE N-DEACETYLASE"/>
    <property type="match status" value="1"/>
</dbReference>
<evidence type="ECO:0000256" key="1">
    <source>
        <dbReference type="ARBA" id="ARBA00004613"/>
    </source>
</evidence>